<name>A0A9W5YBB3_9FIRM</name>
<dbReference type="AlphaFoldDB" id="A0A9W5YBB3"/>
<proteinExistence type="predicted"/>
<dbReference type="Proteomes" id="UP001144256">
    <property type="component" value="Unassembled WGS sequence"/>
</dbReference>
<feature type="chain" id="PRO_5040900474" description="DUF5104 domain-containing protein" evidence="1">
    <location>
        <begin position="27"/>
        <end position="199"/>
    </location>
</feature>
<organism evidence="2 3">
    <name type="scientific">Vallitalea longa</name>
    <dbReference type="NCBI Taxonomy" id="2936439"/>
    <lineage>
        <taxon>Bacteria</taxon>
        <taxon>Bacillati</taxon>
        <taxon>Bacillota</taxon>
        <taxon>Clostridia</taxon>
        <taxon>Lachnospirales</taxon>
        <taxon>Vallitaleaceae</taxon>
        <taxon>Vallitalea</taxon>
    </lineage>
</organism>
<evidence type="ECO:0008006" key="4">
    <source>
        <dbReference type="Google" id="ProtNLM"/>
    </source>
</evidence>
<gene>
    <name evidence="2" type="ORF">SH1V18_19450</name>
</gene>
<dbReference type="Gene3D" id="3.10.450.50">
    <property type="match status" value="1"/>
</dbReference>
<evidence type="ECO:0000256" key="1">
    <source>
        <dbReference type="SAM" id="SignalP"/>
    </source>
</evidence>
<keyword evidence="3" id="KW-1185">Reference proteome</keyword>
<evidence type="ECO:0000313" key="3">
    <source>
        <dbReference type="Proteomes" id="UP001144256"/>
    </source>
</evidence>
<keyword evidence="1" id="KW-0732">Signal</keyword>
<accession>A0A9W5YBB3</accession>
<comment type="caution">
    <text evidence="2">The sequence shown here is derived from an EMBL/GenBank/DDBJ whole genome shotgun (WGS) entry which is preliminary data.</text>
</comment>
<reference evidence="2" key="1">
    <citation type="submission" date="2022-06" db="EMBL/GenBank/DDBJ databases">
        <title>Vallitalea longa sp. nov., an anaerobic bacterium isolated from marine sediment.</title>
        <authorList>
            <person name="Hirano S."/>
            <person name="Terahara T."/>
            <person name="Mori K."/>
            <person name="Hamada M."/>
            <person name="Matsumoto R."/>
            <person name="Kobayashi T."/>
        </authorList>
    </citation>
    <scope>NUCLEOTIDE SEQUENCE</scope>
    <source>
        <strain evidence="2">SH18-1</strain>
    </source>
</reference>
<sequence>MCFRMKNLFIVLSFLIVCLLTSCSNVKEFIDDEGEKIGHTVYETARSSRLTKLMNEESEKIEQMSNEIIRCFTEPDKEALKALFCEQISSQTNFENEIDEAFEFLKCDVYTKSELDTSASGERSWDSGKCTKWSLYPDIPYIAVLCDSDGDSDMERRYYSINYDWGIVNDEDKSLEGIQYMKIELLNVDSMEIGDYELD</sequence>
<dbReference type="PROSITE" id="PS51257">
    <property type="entry name" value="PROKAR_LIPOPROTEIN"/>
    <property type="match status" value="1"/>
</dbReference>
<protein>
    <recommendedName>
        <fullName evidence="4">DUF5104 domain-containing protein</fullName>
    </recommendedName>
</protein>
<dbReference type="EMBL" id="BRLB01000004">
    <property type="protein sequence ID" value="GKX29465.1"/>
    <property type="molecule type" value="Genomic_DNA"/>
</dbReference>
<feature type="signal peptide" evidence="1">
    <location>
        <begin position="1"/>
        <end position="26"/>
    </location>
</feature>
<evidence type="ECO:0000313" key="2">
    <source>
        <dbReference type="EMBL" id="GKX29465.1"/>
    </source>
</evidence>